<gene>
    <name evidence="6" type="ORF">PPROV_000513800</name>
</gene>
<dbReference type="Proteomes" id="UP000660262">
    <property type="component" value="Unassembled WGS sequence"/>
</dbReference>
<dbReference type="InterPro" id="IPR000571">
    <property type="entry name" value="Znf_CCCH"/>
</dbReference>
<proteinExistence type="predicted"/>
<evidence type="ECO:0000313" key="7">
    <source>
        <dbReference type="Proteomes" id="UP000660262"/>
    </source>
</evidence>
<keyword evidence="3 4" id="KW-0862">Zinc</keyword>
<keyword evidence="1 4" id="KW-0479">Metal-binding</keyword>
<dbReference type="SMART" id="SM00356">
    <property type="entry name" value="ZnF_C3H1"/>
    <property type="match status" value="1"/>
</dbReference>
<feature type="zinc finger region" description="C3H1-type" evidence="4">
    <location>
        <begin position="142"/>
        <end position="169"/>
    </location>
</feature>
<dbReference type="EMBL" id="BNJQ01000012">
    <property type="protein sequence ID" value="GHP06393.1"/>
    <property type="molecule type" value="Genomic_DNA"/>
</dbReference>
<comment type="caution">
    <text evidence="6">The sequence shown here is derived from an EMBL/GenBank/DDBJ whole genome shotgun (WGS) entry which is preliminary data.</text>
</comment>
<keyword evidence="7" id="KW-1185">Reference proteome</keyword>
<dbReference type="SUPFAM" id="SSF90229">
    <property type="entry name" value="CCCH zinc finger"/>
    <property type="match status" value="1"/>
</dbReference>
<dbReference type="GO" id="GO:0008270">
    <property type="term" value="F:zinc ion binding"/>
    <property type="evidence" value="ECO:0007669"/>
    <property type="project" value="UniProtKB-KW"/>
</dbReference>
<evidence type="ECO:0000256" key="1">
    <source>
        <dbReference type="ARBA" id="ARBA00022723"/>
    </source>
</evidence>
<protein>
    <recommendedName>
        <fullName evidence="5">C3H1-type domain-containing protein</fullName>
    </recommendedName>
</protein>
<organism evidence="6 7">
    <name type="scientific">Pycnococcus provasolii</name>
    <dbReference type="NCBI Taxonomy" id="41880"/>
    <lineage>
        <taxon>Eukaryota</taxon>
        <taxon>Viridiplantae</taxon>
        <taxon>Chlorophyta</taxon>
        <taxon>Pseudoscourfieldiophyceae</taxon>
        <taxon>Pseudoscourfieldiales</taxon>
        <taxon>Pycnococcaceae</taxon>
        <taxon>Pycnococcus</taxon>
    </lineage>
</organism>
<evidence type="ECO:0000313" key="6">
    <source>
        <dbReference type="EMBL" id="GHP06393.1"/>
    </source>
</evidence>
<feature type="domain" description="C3H1-type" evidence="5">
    <location>
        <begin position="142"/>
        <end position="169"/>
    </location>
</feature>
<dbReference type="OrthoDB" id="7459479at2759"/>
<evidence type="ECO:0000256" key="2">
    <source>
        <dbReference type="ARBA" id="ARBA00022771"/>
    </source>
</evidence>
<keyword evidence="2 4" id="KW-0863">Zinc-finger</keyword>
<evidence type="ECO:0000256" key="4">
    <source>
        <dbReference type="PROSITE-ProRule" id="PRU00723"/>
    </source>
</evidence>
<evidence type="ECO:0000256" key="3">
    <source>
        <dbReference type="ARBA" id="ARBA00022833"/>
    </source>
</evidence>
<dbReference type="InterPro" id="IPR036855">
    <property type="entry name" value="Znf_CCCH_sf"/>
</dbReference>
<dbReference type="PROSITE" id="PS50103">
    <property type="entry name" value="ZF_C3H1"/>
    <property type="match status" value="1"/>
</dbReference>
<accession>A0A830HIH9</accession>
<dbReference type="PANTHER" id="PTHR36971:SF3">
    <property type="entry name" value="C3H1-TYPE DOMAIN-CONTAINING PROTEIN"/>
    <property type="match status" value="1"/>
</dbReference>
<dbReference type="PANTHER" id="PTHR36971">
    <property type="entry name" value="UNNAMED PRODUCT"/>
    <property type="match status" value="1"/>
</dbReference>
<dbReference type="AlphaFoldDB" id="A0A830HIH9"/>
<dbReference type="Gene3D" id="4.10.1000.10">
    <property type="entry name" value="Zinc finger, CCCH-type"/>
    <property type="match status" value="1"/>
</dbReference>
<dbReference type="Pfam" id="PF25585">
    <property type="entry name" value="zf-CCCH_DUS3L"/>
    <property type="match status" value="1"/>
</dbReference>
<name>A0A830HIH9_9CHLO</name>
<evidence type="ECO:0000259" key="5">
    <source>
        <dbReference type="PROSITE" id="PS50103"/>
    </source>
</evidence>
<sequence length="390" mass="41974">MSEAAAQDALAATTHSVSGVVVRVRPMSRFLLFFDVLDDKLGNTPTTVMLKSRVGRDNQPCVNGFFSPEQIEGASRTIKLGDEVNVERGVDAGRGIVAATDVPIVSLPWSVKGEGRTFVHGALSFSTGNNPVATTAPAAEVKLQEPCKFFVHTGRCPKGDACRFSHDASRAERAALQVSYVAMQSAARRRRAAAGDGDEGGNNIRRKRDRSKVFASWLVDTFGYDVLSGGSGVLDIAGGRGAVSFQLQAVHGVRSTVVDPRGAVALTKDQRRRHGDDAEMYTPTSVKACFDDALMEASVDASALVAMHPDEVTVLVVESALKMRKPFAVIPCCAFSRLFPDRLLPDGQPVATTDDLCAWIENLQSNIKRTILPFEGRNVCLYWSPSGDCL</sequence>
<reference evidence="6" key="1">
    <citation type="submission" date="2020-10" db="EMBL/GenBank/DDBJ databases">
        <title>Unveiling of a novel bifunctional photoreceptor, Dualchrome1, isolated from a cosmopolitan green alga.</title>
        <authorList>
            <person name="Suzuki S."/>
            <person name="Kawachi M."/>
        </authorList>
    </citation>
    <scope>NUCLEOTIDE SEQUENCE</scope>
    <source>
        <strain evidence="6">NIES 2893</strain>
    </source>
</reference>